<name>A0A1G9ALD6_ACTMZ</name>
<dbReference type="Proteomes" id="UP000199213">
    <property type="component" value="Unassembled WGS sequence"/>
</dbReference>
<keyword evidence="2" id="KW-1185">Reference proteome</keyword>
<sequence>MTATPEYAARDNRGDNGVRICSTGLTDTRDLPGSVEELADLAVGTLDWTGSVLPALRLLGRRVVPVAELVPDAHAERVCVGSAPVLDRTEIATWVWPEMSDRVPPAAARLSGVLAPARHWRTALTAAVPFARFTNAAIVVPRSVSDRDGFVSTCLIRARQFGVAVLSADENSVRVELEGRSFADSAPVEQTAVSRWVNEVVYEQLLASETPAPSHN</sequence>
<organism evidence="1 2">
    <name type="scientific">Actinopolyspora mzabensis</name>
    <dbReference type="NCBI Taxonomy" id="995066"/>
    <lineage>
        <taxon>Bacteria</taxon>
        <taxon>Bacillati</taxon>
        <taxon>Actinomycetota</taxon>
        <taxon>Actinomycetes</taxon>
        <taxon>Actinopolysporales</taxon>
        <taxon>Actinopolysporaceae</taxon>
        <taxon>Actinopolyspora</taxon>
    </lineage>
</organism>
<proteinExistence type="predicted"/>
<protein>
    <submittedName>
        <fullName evidence="1">Uncharacterized protein</fullName>
    </submittedName>
</protein>
<evidence type="ECO:0000313" key="1">
    <source>
        <dbReference type="EMBL" id="SDK27325.1"/>
    </source>
</evidence>
<dbReference type="RefSeq" id="WP_092628004.1">
    <property type="nucleotide sequence ID" value="NZ_FNFM01000006.1"/>
</dbReference>
<dbReference type="EMBL" id="FNFM01000006">
    <property type="protein sequence ID" value="SDK27325.1"/>
    <property type="molecule type" value="Genomic_DNA"/>
</dbReference>
<evidence type="ECO:0000313" key="2">
    <source>
        <dbReference type="Proteomes" id="UP000199213"/>
    </source>
</evidence>
<accession>A0A1G9ALD6</accession>
<reference evidence="2" key="1">
    <citation type="submission" date="2016-10" db="EMBL/GenBank/DDBJ databases">
        <authorList>
            <person name="Varghese N."/>
            <person name="Submissions S."/>
        </authorList>
    </citation>
    <scope>NUCLEOTIDE SEQUENCE [LARGE SCALE GENOMIC DNA]</scope>
    <source>
        <strain evidence="2">DSM 45460</strain>
    </source>
</reference>
<dbReference type="OrthoDB" id="3677403at2"/>
<dbReference type="AlphaFoldDB" id="A0A1G9ALD6"/>
<gene>
    <name evidence="1" type="ORF">SAMN04487820_10680</name>
</gene>